<name>A0A0K9NLF2_ZOSMR</name>
<evidence type="ECO:0000256" key="6">
    <source>
        <dbReference type="SAM" id="MobiDB-lite"/>
    </source>
</evidence>
<feature type="compositionally biased region" description="Polar residues" evidence="6">
    <location>
        <begin position="569"/>
        <end position="586"/>
    </location>
</feature>
<protein>
    <submittedName>
        <fullName evidence="10">MscS family inner membrane protein ynaI</fullName>
    </submittedName>
</protein>
<feature type="domain" description="Mechanosensitive ion channel MscS" evidence="7">
    <location>
        <begin position="278"/>
        <end position="348"/>
    </location>
</feature>
<dbReference type="GO" id="GO:0009526">
    <property type="term" value="C:plastid envelope"/>
    <property type="evidence" value="ECO:0000318"/>
    <property type="project" value="GO_Central"/>
</dbReference>
<evidence type="ECO:0000259" key="9">
    <source>
        <dbReference type="Pfam" id="PF25237"/>
    </source>
</evidence>
<dbReference type="GO" id="GO:0005216">
    <property type="term" value="F:monoatomic ion channel activity"/>
    <property type="evidence" value="ECO:0000318"/>
    <property type="project" value="GO_Central"/>
</dbReference>
<sequence>MIVGIPLQSSHQLCISNLNVHTHRSKVKGMTHLWIHPFSSHASRQDHWSCIASSQINRPFHIPQKYKAFTCRSFGLPVANQLPNIKSAVLTLSRSFHVLHGRYLLLQLCPALGAIAFAIWGLEPLMRHSRNLFLHQNDSNWKKSSAYHVSISYLRPLIFWGGAIFACSVFDQVALTSETSHVVKQRVLHFIRSLSTVLAFSYCLSSLIQHIQKFLEETNGSSIDTRNMGFQFAGKALYTSVWVAAVSLFMELLGFSTQKWLTAGGLGTVLLTLAGREIFTNFLSSIMIHATRPFVSNEWIQTKIEGYEVSGTVEQVGWWSPTIIRGEDREAIHIPNHKFTVNVVRNLTQKTHWRVKTHFAISHLDAIKISSIVADMRKVMAKNPQVEQQRLHRRIFLEYINPENQAFMILVSCFVKTSHYEEYLCVKEDILLDLLRVISHHRARLATPIRTVQKMYGDADLENAPFADTIFTHNRHPVRSPLYLIDSTSRSNGDEKTKRRSSPIVNMEPLKATVVASDKKSTNPASEGEASPSNKKFNQELSSEEPLQNNTEGKQSGKKSNKSRDTQIKNDTIPSVNSKGVVSATSQKKKNESESLGVVSQSSKRPNLEENIVLGVALDGSKRTLPIDEEIETKVLAPMQSKDKKDESRSSEISNENPTDSQTV</sequence>
<dbReference type="InterPro" id="IPR057483">
    <property type="entry name" value="MSL2/3_TM_dom"/>
</dbReference>
<evidence type="ECO:0000256" key="4">
    <source>
        <dbReference type="ARBA" id="ARBA00022989"/>
    </source>
</evidence>
<dbReference type="Proteomes" id="UP000036987">
    <property type="component" value="Unassembled WGS sequence"/>
</dbReference>
<evidence type="ECO:0000313" key="10">
    <source>
        <dbReference type="EMBL" id="KMZ57591.1"/>
    </source>
</evidence>
<evidence type="ECO:0000313" key="11">
    <source>
        <dbReference type="Proteomes" id="UP000036987"/>
    </source>
</evidence>
<feature type="compositionally biased region" description="Basic and acidic residues" evidence="6">
    <location>
        <begin position="641"/>
        <end position="650"/>
    </location>
</feature>
<keyword evidence="3" id="KW-0812">Transmembrane</keyword>
<dbReference type="EMBL" id="LFYR01002048">
    <property type="protein sequence ID" value="KMZ57591.1"/>
    <property type="molecule type" value="Genomic_DNA"/>
</dbReference>
<dbReference type="SUPFAM" id="SSF50182">
    <property type="entry name" value="Sm-like ribonucleoproteins"/>
    <property type="match status" value="1"/>
</dbReference>
<dbReference type="InterPro" id="IPR023408">
    <property type="entry name" value="MscS_beta-dom_sf"/>
</dbReference>
<comment type="subcellular location">
    <subcellularLocation>
        <location evidence="1">Membrane</location>
        <topology evidence="1">Multi-pass membrane protein</topology>
    </subcellularLocation>
</comment>
<keyword evidence="5" id="KW-0472">Membrane</keyword>
<dbReference type="AlphaFoldDB" id="A0A0K9NLF2"/>
<evidence type="ECO:0000259" key="8">
    <source>
        <dbReference type="Pfam" id="PF24956"/>
    </source>
</evidence>
<dbReference type="GO" id="GO:0071470">
    <property type="term" value="P:cellular response to osmotic stress"/>
    <property type="evidence" value="ECO:0000318"/>
    <property type="project" value="GO_Central"/>
</dbReference>
<dbReference type="InterPro" id="IPR056876">
    <property type="entry name" value="Msl2-3_C"/>
</dbReference>
<dbReference type="Pfam" id="PF24956">
    <property type="entry name" value="Msl2-3_C"/>
    <property type="match status" value="1"/>
</dbReference>
<feature type="domain" description="Mechanosensitive channel protein 2/3 transmembrane" evidence="9">
    <location>
        <begin position="147"/>
        <end position="276"/>
    </location>
</feature>
<proteinExistence type="inferred from homology"/>
<evidence type="ECO:0000259" key="7">
    <source>
        <dbReference type="Pfam" id="PF00924"/>
    </source>
</evidence>
<reference evidence="11" key="1">
    <citation type="journal article" date="2016" name="Nature">
        <title>The genome of the seagrass Zostera marina reveals angiosperm adaptation to the sea.</title>
        <authorList>
            <person name="Olsen J.L."/>
            <person name="Rouze P."/>
            <person name="Verhelst B."/>
            <person name="Lin Y.-C."/>
            <person name="Bayer T."/>
            <person name="Collen J."/>
            <person name="Dattolo E."/>
            <person name="De Paoli E."/>
            <person name="Dittami S."/>
            <person name="Maumus F."/>
            <person name="Michel G."/>
            <person name="Kersting A."/>
            <person name="Lauritano C."/>
            <person name="Lohaus R."/>
            <person name="Toepel M."/>
            <person name="Tonon T."/>
            <person name="Vanneste K."/>
            <person name="Amirebrahimi M."/>
            <person name="Brakel J."/>
            <person name="Bostroem C."/>
            <person name="Chovatia M."/>
            <person name="Grimwood J."/>
            <person name="Jenkins J.W."/>
            <person name="Jueterbock A."/>
            <person name="Mraz A."/>
            <person name="Stam W.T."/>
            <person name="Tice H."/>
            <person name="Bornberg-Bauer E."/>
            <person name="Green P.J."/>
            <person name="Pearson G.A."/>
            <person name="Procaccini G."/>
            <person name="Duarte C.M."/>
            <person name="Schmutz J."/>
            <person name="Reusch T.B.H."/>
            <person name="Van de Peer Y."/>
        </authorList>
    </citation>
    <scope>NUCLEOTIDE SEQUENCE [LARGE SCALE GENOMIC DNA]</scope>
    <source>
        <strain evidence="11">cv. Finnish</strain>
    </source>
</reference>
<feature type="compositionally biased region" description="Polar residues" evidence="6">
    <location>
        <begin position="655"/>
        <end position="664"/>
    </location>
</feature>
<dbReference type="STRING" id="29655.A0A0K9NLF2"/>
<dbReference type="OrthoDB" id="1676006at2759"/>
<dbReference type="OMA" id="HVMTFYL"/>
<dbReference type="PANTHER" id="PTHR43634">
    <property type="entry name" value="OW CONDUCTANCE MECHANOSENSITIVE CHANNEL"/>
    <property type="match status" value="1"/>
</dbReference>
<keyword evidence="4" id="KW-1133">Transmembrane helix</keyword>
<comment type="caution">
    <text evidence="10">The sequence shown here is derived from an EMBL/GenBank/DDBJ whole genome shotgun (WGS) entry which is preliminary data.</text>
</comment>
<organism evidence="10 11">
    <name type="scientific">Zostera marina</name>
    <name type="common">Eelgrass</name>
    <dbReference type="NCBI Taxonomy" id="29655"/>
    <lineage>
        <taxon>Eukaryota</taxon>
        <taxon>Viridiplantae</taxon>
        <taxon>Streptophyta</taxon>
        <taxon>Embryophyta</taxon>
        <taxon>Tracheophyta</taxon>
        <taxon>Spermatophyta</taxon>
        <taxon>Magnoliopsida</taxon>
        <taxon>Liliopsida</taxon>
        <taxon>Zosteraceae</taxon>
        <taxon>Zostera</taxon>
    </lineage>
</organism>
<dbReference type="PANTHER" id="PTHR43634:SF2">
    <property type="entry name" value="LOW CONDUCTANCE MECHANOSENSITIVE CHANNEL YNAI"/>
    <property type="match status" value="1"/>
</dbReference>
<feature type="compositionally biased region" description="Polar residues" evidence="6">
    <location>
        <begin position="531"/>
        <end position="554"/>
    </location>
</feature>
<dbReference type="InterPro" id="IPR006685">
    <property type="entry name" value="MscS_channel_2nd"/>
</dbReference>
<evidence type="ECO:0000256" key="2">
    <source>
        <dbReference type="ARBA" id="ARBA00008017"/>
    </source>
</evidence>
<feature type="domain" description="Mechanosensitive ion channel protein 2/3 C-terminal" evidence="8">
    <location>
        <begin position="353"/>
        <end position="439"/>
    </location>
</feature>
<evidence type="ECO:0000256" key="3">
    <source>
        <dbReference type="ARBA" id="ARBA00022692"/>
    </source>
</evidence>
<dbReference type="GO" id="GO:0016020">
    <property type="term" value="C:membrane"/>
    <property type="evidence" value="ECO:0007669"/>
    <property type="project" value="UniProtKB-SubCell"/>
</dbReference>
<dbReference type="Gene3D" id="1.10.287.1260">
    <property type="match status" value="1"/>
</dbReference>
<gene>
    <name evidence="10" type="ORF">ZOSMA_84G00290</name>
</gene>
<dbReference type="Gene3D" id="2.30.30.60">
    <property type="match status" value="1"/>
</dbReference>
<accession>A0A0K9NLF2</accession>
<comment type="similarity">
    <text evidence="2">Belongs to the MscS (TC 1.A.23) family.</text>
</comment>
<keyword evidence="11" id="KW-1185">Reference proteome</keyword>
<evidence type="ECO:0000256" key="1">
    <source>
        <dbReference type="ARBA" id="ARBA00004141"/>
    </source>
</evidence>
<feature type="region of interest" description="Disordered" evidence="6">
    <location>
        <begin position="482"/>
        <end position="664"/>
    </location>
</feature>
<dbReference type="Pfam" id="PF00924">
    <property type="entry name" value="MS_channel_2nd"/>
    <property type="match status" value="1"/>
</dbReference>
<dbReference type="InterPro" id="IPR010920">
    <property type="entry name" value="LSM_dom_sf"/>
</dbReference>
<evidence type="ECO:0000256" key="5">
    <source>
        <dbReference type="ARBA" id="ARBA00023136"/>
    </source>
</evidence>
<dbReference type="InterPro" id="IPR045042">
    <property type="entry name" value="YnaI-like"/>
</dbReference>
<dbReference type="Pfam" id="PF25237">
    <property type="entry name" value="MSL2_3"/>
    <property type="match status" value="1"/>
</dbReference>